<evidence type="ECO:0000313" key="4">
    <source>
        <dbReference type="Proteomes" id="UP000197904"/>
    </source>
</evidence>
<feature type="domain" description="YqaJ viral recombinase" evidence="2">
    <location>
        <begin position="11"/>
        <end position="153"/>
    </location>
</feature>
<dbReference type="GO" id="GO:0004527">
    <property type="term" value="F:exonuclease activity"/>
    <property type="evidence" value="ECO:0007669"/>
    <property type="project" value="UniProtKB-KW"/>
</dbReference>
<dbReference type="PANTHER" id="PTHR46609:SF6">
    <property type="entry name" value="EXONUCLEASE, PHAGE-TYPE_RECB, C-TERMINAL DOMAIN-CONTAINING PROTEIN-RELATED"/>
    <property type="match status" value="1"/>
</dbReference>
<keyword evidence="1" id="KW-0175">Coiled coil</keyword>
<evidence type="ECO:0000259" key="2">
    <source>
        <dbReference type="Pfam" id="PF09588"/>
    </source>
</evidence>
<comment type="caution">
    <text evidence="3">The sequence shown here is derived from an EMBL/GenBank/DDBJ whole genome shotgun (WGS) entry which is preliminary data.</text>
</comment>
<keyword evidence="3" id="KW-0378">Hydrolase</keyword>
<dbReference type="InterPro" id="IPR011604">
    <property type="entry name" value="PDDEXK-like_dom_sf"/>
</dbReference>
<keyword evidence="3" id="KW-0269">Exonuclease</keyword>
<dbReference type="InterPro" id="IPR011335">
    <property type="entry name" value="Restrct_endonuc-II-like"/>
</dbReference>
<proteinExistence type="predicted"/>
<evidence type="ECO:0000313" key="3">
    <source>
        <dbReference type="EMBL" id="OWR35524.1"/>
    </source>
</evidence>
<organism evidence="3 4">
    <name type="scientific">Stenotrophomonas pavanii</name>
    <dbReference type="NCBI Taxonomy" id="487698"/>
    <lineage>
        <taxon>Bacteria</taxon>
        <taxon>Pseudomonadati</taxon>
        <taxon>Pseudomonadota</taxon>
        <taxon>Gammaproteobacteria</taxon>
        <taxon>Lysobacterales</taxon>
        <taxon>Lysobacteraceae</taxon>
        <taxon>Stenotrophomonas</taxon>
    </lineage>
</organism>
<dbReference type="AlphaFoldDB" id="A0A246L3F6"/>
<protein>
    <submittedName>
        <fullName evidence="3">Exonuclease</fullName>
    </submittedName>
</protein>
<dbReference type="Proteomes" id="UP000197904">
    <property type="component" value="Unassembled WGS sequence"/>
</dbReference>
<evidence type="ECO:0000256" key="1">
    <source>
        <dbReference type="SAM" id="Coils"/>
    </source>
</evidence>
<dbReference type="InterPro" id="IPR019080">
    <property type="entry name" value="YqaJ_viral_recombinase"/>
</dbReference>
<name>A0A246L3F6_9GAMM</name>
<dbReference type="Gene3D" id="3.90.320.10">
    <property type="match status" value="1"/>
</dbReference>
<dbReference type="EMBL" id="NIXP01000006">
    <property type="protein sequence ID" value="OWR35524.1"/>
    <property type="molecule type" value="Genomic_DNA"/>
</dbReference>
<sequence length="209" mass="23009">MKANAAQDSQDWMQARAGKFTASRAADLMARTKTGPGAARANLIATLVAERITGQAVEGYRNAAMDRGIELEGEARDAYSFNTGQAVVETGFIVCGWLPNTGCSPDGLVGDDGLVEIKCPSAMAKHLDAILTGAHADEYRWQLQHQLMVTGREWVDAYSYDPRWPENLQQAIRRVTRDEEAINQLSEEIRKADAEVEAKVAELQNKEQQ</sequence>
<feature type="coiled-coil region" evidence="1">
    <location>
        <begin position="168"/>
        <end position="209"/>
    </location>
</feature>
<gene>
    <name evidence="3" type="ORF">CEE55_01630</name>
</gene>
<dbReference type="InterPro" id="IPR051703">
    <property type="entry name" value="NF-kappa-B_Signaling_Reg"/>
</dbReference>
<dbReference type="SUPFAM" id="SSF52980">
    <property type="entry name" value="Restriction endonuclease-like"/>
    <property type="match status" value="1"/>
</dbReference>
<dbReference type="RefSeq" id="WP_088475815.1">
    <property type="nucleotide sequence ID" value="NZ_NIXP01000006.1"/>
</dbReference>
<dbReference type="Pfam" id="PF09588">
    <property type="entry name" value="YqaJ"/>
    <property type="match status" value="1"/>
</dbReference>
<dbReference type="CDD" id="cd22343">
    <property type="entry name" value="PDDEXK_lambda_exonuclease-like"/>
    <property type="match status" value="1"/>
</dbReference>
<keyword evidence="3" id="KW-0540">Nuclease</keyword>
<dbReference type="PANTHER" id="PTHR46609">
    <property type="entry name" value="EXONUCLEASE, PHAGE-TYPE/RECB, C-TERMINAL DOMAIN-CONTAINING PROTEIN"/>
    <property type="match status" value="1"/>
</dbReference>
<accession>A0A246L3F6</accession>
<reference evidence="3 4" key="1">
    <citation type="submission" date="2017-06" db="EMBL/GenBank/DDBJ databases">
        <authorList>
            <person name="Kim H.J."/>
            <person name="Triplett B.A."/>
        </authorList>
    </citation>
    <scope>NUCLEOTIDE SEQUENCE [LARGE SCALE GENOMIC DNA]</scope>
    <source>
        <strain evidence="3 4">S18795</strain>
    </source>
</reference>